<feature type="transmembrane region" description="Helical" evidence="6">
    <location>
        <begin position="89"/>
        <end position="111"/>
    </location>
</feature>
<dbReference type="Proteomes" id="UP001551695">
    <property type="component" value="Unassembled WGS sequence"/>
</dbReference>
<feature type="transmembrane region" description="Helical" evidence="6">
    <location>
        <begin position="220"/>
        <end position="237"/>
    </location>
</feature>
<sequence>MSATGELLDGGVRLAIPLILASAGELVSERAGVLNLSVEAMMLTSAFAGAVGAHSSGSAAVGVLCALVAGVLVAVLQAVLSVTLRADQIVTGIAANALALGATTYGSRLYFTGGRTVPGFDRLEIPVLHDIPLLGPALFGQTLLGYLGIAVALAVAVLFSHRTGIGLAISAIGADPTTADRSGLPVAAIRFGAVLLAGATASLAGAHLALADVHAFTDNLTAGAGYLAVVAVIAGRWRAWPTMLACLFFGIAQAMQFAAPSFGLHLPTAVLVMSPYLLAVLAVSGLVGASRAPVALTRPFLREAKAR</sequence>
<protein>
    <submittedName>
        <fullName evidence="7">ABC transporter permease</fullName>
    </submittedName>
</protein>
<evidence type="ECO:0000256" key="4">
    <source>
        <dbReference type="ARBA" id="ARBA00022989"/>
    </source>
</evidence>
<reference evidence="7 8" key="1">
    <citation type="submission" date="2024-06" db="EMBL/GenBank/DDBJ databases">
        <title>The Natural Products Discovery Center: Release of the First 8490 Sequenced Strains for Exploring Actinobacteria Biosynthetic Diversity.</title>
        <authorList>
            <person name="Kalkreuter E."/>
            <person name="Kautsar S.A."/>
            <person name="Yang D."/>
            <person name="Bader C.D."/>
            <person name="Teijaro C.N."/>
            <person name="Fluegel L."/>
            <person name="Davis C.M."/>
            <person name="Simpson J.R."/>
            <person name="Lauterbach L."/>
            <person name="Steele A.D."/>
            <person name="Gui C."/>
            <person name="Meng S."/>
            <person name="Li G."/>
            <person name="Viehrig K."/>
            <person name="Ye F."/>
            <person name="Su P."/>
            <person name="Kiefer A.F."/>
            <person name="Nichols A."/>
            <person name="Cepeda A.J."/>
            <person name="Yan W."/>
            <person name="Fan B."/>
            <person name="Jiang Y."/>
            <person name="Adhikari A."/>
            <person name="Zheng C.-J."/>
            <person name="Schuster L."/>
            <person name="Cowan T.M."/>
            <person name="Smanski M.J."/>
            <person name="Chevrette M.G."/>
            <person name="De Carvalho L.P.S."/>
            <person name="Shen B."/>
        </authorList>
    </citation>
    <scope>NUCLEOTIDE SEQUENCE [LARGE SCALE GENOMIC DNA]</scope>
    <source>
        <strain evidence="7 8">NPDC050403</strain>
    </source>
</reference>
<keyword evidence="8" id="KW-1185">Reference proteome</keyword>
<evidence type="ECO:0000256" key="2">
    <source>
        <dbReference type="ARBA" id="ARBA00022475"/>
    </source>
</evidence>
<keyword evidence="4 6" id="KW-1133">Transmembrane helix</keyword>
<evidence type="ECO:0000313" key="7">
    <source>
        <dbReference type="EMBL" id="MEV0708546.1"/>
    </source>
</evidence>
<gene>
    <name evidence="7" type="ORF">AB0I48_13360</name>
</gene>
<dbReference type="Pfam" id="PF02653">
    <property type="entry name" value="BPD_transp_2"/>
    <property type="match status" value="1"/>
</dbReference>
<dbReference type="PANTHER" id="PTHR43370:SF1">
    <property type="entry name" value="GUANOSINE ABC TRANSPORTER PERMEASE PROTEIN NUPQ"/>
    <property type="match status" value="1"/>
</dbReference>
<evidence type="ECO:0000256" key="1">
    <source>
        <dbReference type="ARBA" id="ARBA00004651"/>
    </source>
</evidence>
<dbReference type="RefSeq" id="WP_109530195.1">
    <property type="nucleotide sequence ID" value="NZ_JBEXKW010000019.1"/>
</dbReference>
<proteinExistence type="predicted"/>
<evidence type="ECO:0000256" key="5">
    <source>
        <dbReference type="ARBA" id="ARBA00023136"/>
    </source>
</evidence>
<feature type="transmembrane region" description="Helical" evidence="6">
    <location>
        <begin position="187"/>
        <end position="208"/>
    </location>
</feature>
<evidence type="ECO:0000313" key="8">
    <source>
        <dbReference type="Proteomes" id="UP001551695"/>
    </source>
</evidence>
<feature type="transmembrane region" description="Helical" evidence="6">
    <location>
        <begin position="59"/>
        <end position="82"/>
    </location>
</feature>
<feature type="transmembrane region" description="Helical" evidence="6">
    <location>
        <begin position="276"/>
        <end position="297"/>
    </location>
</feature>
<feature type="transmembrane region" description="Helical" evidence="6">
    <location>
        <begin position="131"/>
        <end position="159"/>
    </location>
</feature>
<dbReference type="PANTHER" id="PTHR43370">
    <property type="entry name" value="SUGAR ABC TRANSPORTER INTEGRAL MEMBRANE PROTEIN-RELATED"/>
    <property type="match status" value="1"/>
</dbReference>
<keyword evidence="3 6" id="KW-0812">Transmembrane</keyword>
<evidence type="ECO:0000256" key="3">
    <source>
        <dbReference type="ARBA" id="ARBA00022692"/>
    </source>
</evidence>
<keyword evidence="2" id="KW-1003">Cell membrane</keyword>
<organism evidence="7 8">
    <name type="scientific">Nocardia aurea</name>
    <dbReference type="NCBI Taxonomy" id="2144174"/>
    <lineage>
        <taxon>Bacteria</taxon>
        <taxon>Bacillati</taxon>
        <taxon>Actinomycetota</taxon>
        <taxon>Actinomycetes</taxon>
        <taxon>Mycobacteriales</taxon>
        <taxon>Nocardiaceae</taxon>
        <taxon>Nocardia</taxon>
    </lineage>
</organism>
<name>A0ABV3FSZ1_9NOCA</name>
<dbReference type="CDD" id="cd06580">
    <property type="entry name" value="TM_PBP1_transp_TpRbsC_like"/>
    <property type="match status" value="1"/>
</dbReference>
<dbReference type="InterPro" id="IPR001851">
    <property type="entry name" value="ABC_transp_permease"/>
</dbReference>
<keyword evidence="5 6" id="KW-0472">Membrane</keyword>
<comment type="subcellular location">
    <subcellularLocation>
        <location evidence="1">Cell membrane</location>
        <topology evidence="1">Multi-pass membrane protein</topology>
    </subcellularLocation>
</comment>
<comment type="caution">
    <text evidence="7">The sequence shown here is derived from an EMBL/GenBank/DDBJ whole genome shotgun (WGS) entry which is preliminary data.</text>
</comment>
<accession>A0ABV3FSZ1</accession>
<dbReference type="EMBL" id="JBFAKC010000005">
    <property type="protein sequence ID" value="MEV0708546.1"/>
    <property type="molecule type" value="Genomic_DNA"/>
</dbReference>
<evidence type="ECO:0000256" key="6">
    <source>
        <dbReference type="SAM" id="Phobius"/>
    </source>
</evidence>
<feature type="transmembrane region" description="Helical" evidence="6">
    <location>
        <begin position="244"/>
        <end position="264"/>
    </location>
</feature>